<dbReference type="PANTHER" id="PTHR45718">
    <property type="entry name" value="TRANSCRIPTIONAL ACTIVATOR CUBITUS INTERRUPTUS"/>
    <property type="match status" value="1"/>
</dbReference>
<dbReference type="AlphaFoldDB" id="A0A8H3G365"/>
<keyword evidence="5" id="KW-0862">Zinc</keyword>
<dbReference type="PROSITE" id="PS00028">
    <property type="entry name" value="ZINC_FINGER_C2H2_1"/>
    <property type="match status" value="1"/>
</dbReference>
<dbReference type="Pfam" id="PF00096">
    <property type="entry name" value="zf-C2H2"/>
    <property type="match status" value="1"/>
</dbReference>
<keyword evidence="2" id="KW-0479">Metal-binding</keyword>
<feature type="domain" description="C2H2-type" evidence="9">
    <location>
        <begin position="173"/>
        <end position="203"/>
    </location>
</feature>
<dbReference type="InterPro" id="IPR036236">
    <property type="entry name" value="Znf_C2H2_sf"/>
</dbReference>
<name>A0A8H3G365_9LECA</name>
<proteinExistence type="predicted"/>
<evidence type="ECO:0000256" key="1">
    <source>
        <dbReference type="ARBA" id="ARBA00004123"/>
    </source>
</evidence>
<dbReference type="GO" id="GO:0005634">
    <property type="term" value="C:nucleus"/>
    <property type="evidence" value="ECO:0007669"/>
    <property type="project" value="UniProtKB-SubCell"/>
</dbReference>
<keyword evidence="6" id="KW-0539">Nucleus</keyword>
<keyword evidence="11" id="KW-1185">Reference proteome</keyword>
<dbReference type="SUPFAM" id="SSF57667">
    <property type="entry name" value="beta-beta-alpha zinc fingers"/>
    <property type="match status" value="1"/>
</dbReference>
<reference evidence="10" key="1">
    <citation type="submission" date="2021-03" db="EMBL/GenBank/DDBJ databases">
        <authorList>
            <person name="Tagirdzhanova G."/>
        </authorList>
    </citation>
    <scope>NUCLEOTIDE SEQUENCE</scope>
</reference>
<organism evidence="10 11">
    <name type="scientific">Alectoria fallacina</name>
    <dbReference type="NCBI Taxonomy" id="1903189"/>
    <lineage>
        <taxon>Eukaryota</taxon>
        <taxon>Fungi</taxon>
        <taxon>Dikarya</taxon>
        <taxon>Ascomycota</taxon>
        <taxon>Pezizomycotina</taxon>
        <taxon>Lecanoromycetes</taxon>
        <taxon>OSLEUM clade</taxon>
        <taxon>Lecanoromycetidae</taxon>
        <taxon>Lecanorales</taxon>
        <taxon>Lecanorineae</taxon>
        <taxon>Parmeliaceae</taxon>
        <taxon>Alectoria</taxon>
    </lineage>
</organism>
<dbReference type="SMART" id="SM00355">
    <property type="entry name" value="ZnF_C2H2"/>
    <property type="match status" value="3"/>
</dbReference>
<dbReference type="GO" id="GO:0008270">
    <property type="term" value="F:zinc ion binding"/>
    <property type="evidence" value="ECO:0007669"/>
    <property type="project" value="UniProtKB-KW"/>
</dbReference>
<dbReference type="Gene3D" id="3.30.160.60">
    <property type="entry name" value="Classic Zinc Finger"/>
    <property type="match status" value="3"/>
</dbReference>
<evidence type="ECO:0000256" key="6">
    <source>
        <dbReference type="ARBA" id="ARBA00023242"/>
    </source>
</evidence>
<evidence type="ECO:0000313" key="10">
    <source>
        <dbReference type="EMBL" id="CAF9935734.1"/>
    </source>
</evidence>
<evidence type="ECO:0000256" key="7">
    <source>
        <dbReference type="PROSITE-ProRule" id="PRU00042"/>
    </source>
</evidence>
<dbReference type="PROSITE" id="PS50157">
    <property type="entry name" value="ZINC_FINGER_C2H2_2"/>
    <property type="match status" value="1"/>
</dbReference>
<feature type="compositionally biased region" description="Basic and acidic residues" evidence="8">
    <location>
        <begin position="20"/>
        <end position="40"/>
    </location>
</feature>
<gene>
    <name evidence="10" type="ORF">ALECFALPRED_006537</name>
</gene>
<dbReference type="FunFam" id="3.30.160.60:FF:000201">
    <property type="entry name" value="C2H2 finger domain protein (Gli3)"/>
    <property type="match status" value="1"/>
</dbReference>
<keyword evidence="4 7" id="KW-0863">Zinc-finger</keyword>
<comment type="caution">
    <text evidence="10">The sequence shown here is derived from an EMBL/GenBank/DDBJ whole genome shotgun (WGS) entry which is preliminary data.</text>
</comment>
<evidence type="ECO:0000256" key="4">
    <source>
        <dbReference type="ARBA" id="ARBA00022771"/>
    </source>
</evidence>
<evidence type="ECO:0000256" key="3">
    <source>
        <dbReference type="ARBA" id="ARBA00022737"/>
    </source>
</evidence>
<keyword evidence="3" id="KW-0677">Repeat</keyword>
<accession>A0A8H3G365</accession>
<dbReference type="PANTHER" id="PTHR45718:SF4">
    <property type="entry name" value="TRANSCRIPTIONAL ACTIVATOR CUBITUS INTERRUPTUS"/>
    <property type="match status" value="1"/>
</dbReference>
<feature type="region of interest" description="Disordered" evidence="8">
    <location>
        <begin position="1"/>
        <end position="81"/>
    </location>
</feature>
<dbReference type="InterPro" id="IPR043359">
    <property type="entry name" value="GLI-like"/>
</dbReference>
<evidence type="ECO:0000256" key="5">
    <source>
        <dbReference type="ARBA" id="ARBA00022833"/>
    </source>
</evidence>
<evidence type="ECO:0000256" key="8">
    <source>
        <dbReference type="SAM" id="MobiDB-lite"/>
    </source>
</evidence>
<dbReference type="EMBL" id="CAJPDR010000417">
    <property type="protein sequence ID" value="CAF9935734.1"/>
    <property type="molecule type" value="Genomic_DNA"/>
</dbReference>
<protein>
    <recommendedName>
        <fullName evidence="9">C2H2-type domain-containing protein</fullName>
    </recommendedName>
</protein>
<dbReference type="OrthoDB" id="3214149at2759"/>
<comment type="subcellular location">
    <subcellularLocation>
        <location evidence="1">Nucleus</location>
    </subcellularLocation>
</comment>
<dbReference type="Proteomes" id="UP000664203">
    <property type="component" value="Unassembled WGS sequence"/>
</dbReference>
<dbReference type="GO" id="GO:0000978">
    <property type="term" value="F:RNA polymerase II cis-regulatory region sequence-specific DNA binding"/>
    <property type="evidence" value="ECO:0007669"/>
    <property type="project" value="TreeGrafter"/>
</dbReference>
<dbReference type="InterPro" id="IPR013087">
    <property type="entry name" value="Znf_C2H2_type"/>
</dbReference>
<dbReference type="GO" id="GO:0000981">
    <property type="term" value="F:DNA-binding transcription factor activity, RNA polymerase II-specific"/>
    <property type="evidence" value="ECO:0007669"/>
    <property type="project" value="TreeGrafter"/>
</dbReference>
<evidence type="ECO:0000256" key="2">
    <source>
        <dbReference type="ARBA" id="ARBA00022723"/>
    </source>
</evidence>
<sequence>MADSPDMSPLSSHGSSEFGDEVKVEDREQSADTLPSHEPHLIPPAKRRRTGQYSHQSTPAPLHEIPEDLGDISSDTSGSVPVSPMGDKVMGFPEDEPYTSVPSEQVTLCKWQDCLVGDLGNMDNLVQHLHDDHIGKNKKKYSCEWDGCNRNSAQASGYALKAHMRSHTKEKPFYCQLPECDKAFTRSDALAKHMRTVHETEALRPSDPVPKNYSSIPPKPQRLKLIVNSKPPDEGNGDTEIEDDATIYSNTDAENEGLPAAPFEYPADVQFTEEELELPPDRLFKLLRRQIHWSEEDGTDLQDEIRSLEAKRKEEWIAKELVLVNVMEAEIALAHDKGEHPETVQKLAEDLPLPMLPISGPLPWYRYAAPPPEAPPEMRLA</sequence>
<evidence type="ECO:0000313" key="11">
    <source>
        <dbReference type="Proteomes" id="UP000664203"/>
    </source>
</evidence>
<evidence type="ECO:0000259" key="9">
    <source>
        <dbReference type="PROSITE" id="PS50157"/>
    </source>
</evidence>